<dbReference type="PANTHER" id="PTHR23505:SF79">
    <property type="entry name" value="PROTEIN SPINSTER"/>
    <property type="match status" value="1"/>
</dbReference>
<evidence type="ECO:0000256" key="4">
    <source>
        <dbReference type="ARBA" id="ARBA00022989"/>
    </source>
</evidence>
<feature type="transmembrane region" description="Helical" evidence="6">
    <location>
        <begin position="340"/>
        <end position="358"/>
    </location>
</feature>
<evidence type="ECO:0000256" key="3">
    <source>
        <dbReference type="ARBA" id="ARBA00022692"/>
    </source>
</evidence>
<dbReference type="InterPro" id="IPR036259">
    <property type="entry name" value="MFS_trans_sf"/>
</dbReference>
<dbReference type="Pfam" id="PF07690">
    <property type="entry name" value="MFS_1"/>
    <property type="match status" value="1"/>
</dbReference>
<dbReference type="InterPro" id="IPR044770">
    <property type="entry name" value="MFS_spinster-like"/>
</dbReference>
<keyword evidence="3 6" id="KW-0812">Transmembrane</keyword>
<protein>
    <recommendedName>
        <fullName evidence="7">Major facilitator superfamily (MFS) profile domain-containing protein</fullName>
    </recommendedName>
</protein>
<dbReference type="EMBL" id="NFJD01000004">
    <property type="protein sequence ID" value="OUO56296.1"/>
    <property type="molecule type" value="Genomic_DNA"/>
</dbReference>
<dbReference type="OrthoDB" id="9815624at2"/>
<dbReference type="InterPro" id="IPR011701">
    <property type="entry name" value="MFS"/>
</dbReference>
<evidence type="ECO:0000256" key="2">
    <source>
        <dbReference type="ARBA" id="ARBA00022448"/>
    </source>
</evidence>
<dbReference type="GO" id="GO:0022857">
    <property type="term" value="F:transmembrane transporter activity"/>
    <property type="evidence" value="ECO:0007669"/>
    <property type="project" value="InterPro"/>
</dbReference>
<gene>
    <name evidence="8" type="ORF">B5F75_06685</name>
</gene>
<comment type="caution">
    <text evidence="8">The sequence shown here is derived from an EMBL/GenBank/DDBJ whole genome shotgun (WGS) entry which is preliminary data.</text>
</comment>
<dbReference type="RefSeq" id="WP_087289233.1">
    <property type="nucleotide sequence ID" value="NZ_NFJD01000004.1"/>
</dbReference>
<sequence length="402" mass="44016">MNTKHLFWILFLLNLFNYIDRQVLYSVFPLLQTDLHLSDWQLGTLASVFMLVYMCYAPVVGYFADRSPRQKWIGASALIWSAATLACATARNYFSLLFTRGLIGVGEAGFTTIAQPFLAENYPKKKRATILAVFGLAMPAGSALGYMWGGAIGLHWGWRTAFLLAGVPGLVLGILSLTHLKDIRRAQQTAAEKPSRHDYKALFQNKPFLFICLAHAMITFIIGGLSAWMPTYLHRYLQMDVAQAGTWFGALVICCGAAGTYAGGKLADKWLEFSPKAYFWVIGVSFLALLPPAWLGIQTNRPALALGCFGLAIICLFLPTGPIAAALVASTRNKVHAMAFAVNIFIIHALGDALSPMLLGHASDLWNLKIAVLLCSLAAVPGLVFTWMAASFERRLPEPPLP</sequence>
<feature type="transmembrane region" description="Helical" evidence="6">
    <location>
        <begin position="370"/>
        <end position="390"/>
    </location>
</feature>
<evidence type="ECO:0000259" key="7">
    <source>
        <dbReference type="PROSITE" id="PS50850"/>
    </source>
</evidence>
<accession>A0A1Y4DB62</accession>
<feature type="transmembrane region" description="Helical" evidence="6">
    <location>
        <begin position="130"/>
        <end position="149"/>
    </location>
</feature>
<dbReference type="Gene3D" id="1.20.1250.20">
    <property type="entry name" value="MFS general substrate transporter like domains"/>
    <property type="match status" value="1"/>
</dbReference>
<evidence type="ECO:0000313" key="9">
    <source>
        <dbReference type="Proteomes" id="UP000196368"/>
    </source>
</evidence>
<dbReference type="InterPro" id="IPR020846">
    <property type="entry name" value="MFS_dom"/>
</dbReference>
<dbReference type="GO" id="GO:0016020">
    <property type="term" value="C:membrane"/>
    <property type="evidence" value="ECO:0007669"/>
    <property type="project" value="UniProtKB-SubCell"/>
</dbReference>
<dbReference type="PROSITE" id="PS50850">
    <property type="entry name" value="MFS"/>
    <property type="match status" value="1"/>
</dbReference>
<keyword evidence="5 6" id="KW-0472">Membrane</keyword>
<feature type="domain" description="Major facilitator superfamily (MFS) profile" evidence="7">
    <location>
        <begin position="6"/>
        <end position="394"/>
    </location>
</feature>
<feature type="transmembrane region" description="Helical" evidence="6">
    <location>
        <begin position="208"/>
        <end position="229"/>
    </location>
</feature>
<keyword evidence="2" id="KW-0813">Transport</keyword>
<name>A0A1Y4DB62_9BACT</name>
<feature type="transmembrane region" description="Helical" evidence="6">
    <location>
        <begin position="161"/>
        <end position="180"/>
    </location>
</feature>
<feature type="transmembrane region" description="Helical" evidence="6">
    <location>
        <begin position="241"/>
        <end position="264"/>
    </location>
</feature>
<comment type="subcellular location">
    <subcellularLocation>
        <location evidence="1">Membrane</location>
        <topology evidence="1">Multi-pass membrane protein</topology>
    </subcellularLocation>
</comment>
<keyword evidence="9" id="KW-1185">Reference proteome</keyword>
<dbReference type="AlphaFoldDB" id="A0A1Y4DB62"/>
<evidence type="ECO:0000256" key="5">
    <source>
        <dbReference type="ARBA" id="ARBA00023136"/>
    </source>
</evidence>
<feature type="transmembrane region" description="Helical" evidence="6">
    <location>
        <begin position="45"/>
        <end position="65"/>
    </location>
</feature>
<evidence type="ECO:0000256" key="6">
    <source>
        <dbReference type="SAM" id="Phobius"/>
    </source>
</evidence>
<organism evidence="8 9">
    <name type="scientific">Candidatus Avelusimicrobium gallicola</name>
    <dbReference type="NCBI Taxonomy" id="2562704"/>
    <lineage>
        <taxon>Bacteria</taxon>
        <taxon>Pseudomonadati</taxon>
        <taxon>Elusimicrobiota</taxon>
        <taxon>Elusimicrobia</taxon>
        <taxon>Elusimicrobiales</taxon>
        <taxon>Elusimicrobiaceae</taxon>
        <taxon>Candidatus Avelusimicrobium</taxon>
    </lineage>
</organism>
<feature type="transmembrane region" description="Helical" evidence="6">
    <location>
        <begin position="276"/>
        <end position="297"/>
    </location>
</feature>
<dbReference type="SUPFAM" id="SSF103473">
    <property type="entry name" value="MFS general substrate transporter"/>
    <property type="match status" value="1"/>
</dbReference>
<evidence type="ECO:0000256" key="1">
    <source>
        <dbReference type="ARBA" id="ARBA00004141"/>
    </source>
</evidence>
<dbReference type="Proteomes" id="UP000196368">
    <property type="component" value="Unassembled WGS sequence"/>
</dbReference>
<dbReference type="CDD" id="cd17328">
    <property type="entry name" value="MFS_spinster_like"/>
    <property type="match status" value="1"/>
</dbReference>
<reference evidence="9" key="1">
    <citation type="submission" date="2017-04" db="EMBL/GenBank/DDBJ databases">
        <title>Function of individual gut microbiota members based on whole genome sequencing of pure cultures obtained from chicken caecum.</title>
        <authorList>
            <person name="Medvecky M."/>
            <person name="Cejkova D."/>
            <person name="Polansky O."/>
            <person name="Karasova D."/>
            <person name="Kubasova T."/>
            <person name="Cizek A."/>
            <person name="Rychlik I."/>
        </authorList>
    </citation>
    <scope>NUCLEOTIDE SEQUENCE [LARGE SCALE GENOMIC DNA]</scope>
    <source>
        <strain evidence="9">An273</strain>
    </source>
</reference>
<keyword evidence="4 6" id="KW-1133">Transmembrane helix</keyword>
<dbReference type="PANTHER" id="PTHR23505">
    <property type="entry name" value="SPINSTER"/>
    <property type="match status" value="1"/>
</dbReference>
<proteinExistence type="predicted"/>
<feature type="transmembrane region" description="Helical" evidence="6">
    <location>
        <begin position="303"/>
        <end position="328"/>
    </location>
</feature>
<evidence type="ECO:0000313" key="8">
    <source>
        <dbReference type="EMBL" id="OUO56296.1"/>
    </source>
</evidence>